<evidence type="ECO:0000256" key="3">
    <source>
        <dbReference type="ARBA" id="ARBA00022898"/>
    </source>
</evidence>
<feature type="domain" description="Aminotransferase class I/classII large" evidence="5">
    <location>
        <begin position="278"/>
        <end position="570"/>
    </location>
</feature>
<dbReference type="EMBL" id="BAABAJ010000001">
    <property type="protein sequence ID" value="GAA3896378.1"/>
    <property type="molecule type" value="Genomic_DNA"/>
</dbReference>
<comment type="caution">
    <text evidence="6">The sequence shown here is derived from an EMBL/GenBank/DDBJ whole genome shotgun (WGS) entry which is preliminary data.</text>
</comment>
<dbReference type="Gene3D" id="3.90.1150.10">
    <property type="entry name" value="Aspartate Aminotransferase, domain 1"/>
    <property type="match status" value="1"/>
</dbReference>
<evidence type="ECO:0000256" key="2">
    <source>
        <dbReference type="ARBA" id="ARBA00022679"/>
    </source>
</evidence>
<evidence type="ECO:0000259" key="5">
    <source>
        <dbReference type="Pfam" id="PF00155"/>
    </source>
</evidence>
<name>A0ABP7L7M6_9ACTN</name>
<dbReference type="InterPro" id="IPR050106">
    <property type="entry name" value="HistidinolP_aminotransfase"/>
</dbReference>
<sequence>MDQALQLRVATPLDLDWIGELRHRVYAEELGQHPVHPSGRLSDAPAEGDGGGPGDAAVRLVVARGATRIGFVSITPTWAGRYGLEKYVSRDALPLLSQDAPFEVRILTVEPDLRSTVAAPLLMYAALRWIASRGGRRVVAMGRTELLGMYVATGLRPVGRTIRCGDVTFEVLTGSVAELTRNVLRRYGTVVERLRSSVDWRLDADFSPRADGCEHGGASFGAIGTDFRTLERRHEVVAADVLDAWFPPAPGVRAVLADDPSWAARTSPPTAADGLLAEIARARALPPESLVVGAGSSDLIFRAFGRWLTAESRVLLLDPGYGEYAHVTERVIGCRVDRLALRRADGWRIDPERLTAAVRAGGYDLVVVVNPNNPTGRHAPSAQLRAAIEASPADTRWWIDEAYLGYVDPADSLAPLAAADRRVTVCTSMSKMFALSGVRAAYLVADRRTAAELRRWTPPWAVSLPAQLAAVAALRDPAYYAARWERTHLLRGRLAADLRALGGFTEVGESVANFVTVTLPHAGPSAARLVRECRRYGVHLRDLSPMSPAYEGRTVRIAVRDTEENARIVAACRSALDALRPGEAVPAPAVPAGRAGR</sequence>
<dbReference type="Pfam" id="PF00155">
    <property type="entry name" value="Aminotran_1_2"/>
    <property type="match status" value="1"/>
</dbReference>
<protein>
    <recommendedName>
        <fullName evidence="5">Aminotransferase class I/classII large domain-containing protein</fullName>
    </recommendedName>
</protein>
<evidence type="ECO:0000313" key="6">
    <source>
        <dbReference type="EMBL" id="GAA3896378.1"/>
    </source>
</evidence>
<evidence type="ECO:0000313" key="7">
    <source>
        <dbReference type="Proteomes" id="UP001501000"/>
    </source>
</evidence>
<dbReference type="RefSeq" id="WP_345277939.1">
    <property type="nucleotide sequence ID" value="NZ_BAABAJ010000001.1"/>
</dbReference>
<dbReference type="Proteomes" id="UP001501000">
    <property type="component" value="Unassembled WGS sequence"/>
</dbReference>
<gene>
    <name evidence="6" type="ORF">GCM10022244_03140</name>
</gene>
<proteinExistence type="predicted"/>
<dbReference type="InterPro" id="IPR004839">
    <property type="entry name" value="Aminotransferase_I/II_large"/>
</dbReference>
<dbReference type="InterPro" id="IPR016181">
    <property type="entry name" value="Acyl_CoA_acyltransferase"/>
</dbReference>
<accession>A0ABP7L7M6</accession>
<evidence type="ECO:0000256" key="1">
    <source>
        <dbReference type="ARBA" id="ARBA00022576"/>
    </source>
</evidence>
<feature type="region of interest" description="Disordered" evidence="4">
    <location>
        <begin position="33"/>
        <end position="53"/>
    </location>
</feature>
<dbReference type="Gene3D" id="3.40.630.30">
    <property type="match status" value="1"/>
</dbReference>
<reference evidence="7" key="1">
    <citation type="journal article" date="2019" name="Int. J. Syst. Evol. Microbiol.">
        <title>The Global Catalogue of Microorganisms (GCM) 10K type strain sequencing project: providing services to taxonomists for standard genome sequencing and annotation.</title>
        <authorList>
            <consortium name="The Broad Institute Genomics Platform"/>
            <consortium name="The Broad Institute Genome Sequencing Center for Infectious Disease"/>
            <person name="Wu L."/>
            <person name="Ma J."/>
        </authorList>
    </citation>
    <scope>NUCLEOTIDE SEQUENCE [LARGE SCALE GENOMIC DNA]</scope>
    <source>
        <strain evidence="7">JCM 16956</strain>
    </source>
</reference>
<dbReference type="SUPFAM" id="SSF53383">
    <property type="entry name" value="PLP-dependent transferases"/>
    <property type="match status" value="1"/>
</dbReference>
<dbReference type="InterPro" id="IPR015421">
    <property type="entry name" value="PyrdxlP-dep_Trfase_major"/>
</dbReference>
<keyword evidence="1" id="KW-0032">Aminotransferase</keyword>
<dbReference type="SUPFAM" id="SSF55729">
    <property type="entry name" value="Acyl-CoA N-acyltransferases (Nat)"/>
    <property type="match status" value="1"/>
</dbReference>
<dbReference type="PANTHER" id="PTHR43643:SF2">
    <property type="entry name" value="INDUCIBLE LYSINE DECARBOXYLASE"/>
    <property type="match status" value="1"/>
</dbReference>
<evidence type="ECO:0000256" key="4">
    <source>
        <dbReference type="SAM" id="MobiDB-lite"/>
    </source>
</evidence>
<dbReference type="InterPro" id="IPR015424">
    <property type="entry name" value="PyrdxlP-dep_Trfase"/>
</dbReference>
<dbReference type="PANTHER" id="PTHR43643">
    <property type="entry name" value="HISTIDINOL-PHOSPHATE AMINOTRANSFERASE 2"/>
    <property type="match status" value="1"/>
</dbReference>
<dbReference type="Gene3D" id="3.40.640.10">
    <property type="entry name" value="Type I PLP-dependent aspartate aminotransferase-like (Major domain)"/>
    <property type="match status" value="1"/>
</dbReference>
<keyword evidence="2" id="KW-0808">Transferase</keyword>
<dbReference type="CDD" id="cd00609">
    <property type="entry name" value="AAT_like"/>
    <property type="match status" value="1"/>
</dbReference>
<dbReference type="InterPro" id="IPR015422">
    <property type="entry name" value="PyrdxlP-dep_Trfase_small"/>
</dbReference>
<keyword evidence="3" id="KW-0663">Pyridoxal phosphate</keyword>
<keyword evidence="7" id="KW-1185">Reference proteome</keyword>
<organism evidence="6 7">
    <name type="scientific">Streptomyces gulbargensis</name>
    <dbReference type="NCBI Taxonomy" id="364901"/>
    <lineage>
        <taxon>Bacteria</taxon>
        <taxon>Bacillati</taxon>
        <taxon>Actinomycetota</taxon>
        <taxon>Actinomycetes</taxon>
        <taxon>Kitasatosporales</taxon>
        <taxon>Streptomycetaceae</taxon>
        <taxon>Streptomyces</taxon>
    </lineage>
</organism>